<name>A0A1E3A8S7_9FIRM</name>
<dbReference type="Gene3D" id="3.20.20.80">
    <property type="entry name" value="Glycosidases"/>
    <property type="match status" value="1"/>
</dbReference>
<comment type="similarity">
    <text evidence="1 2">Belongs to the glycosyl hydrolase 31 family.</text>
</comment>
<accession>A0A1E3A8S7</accession>
<gene>
    <name evidence="6" type="primary">yicI_5</name>
    <name evidence="6" type="ORF">BEI61_01065</name>
</gene>
<feature type="domain" description="Glycoside hydrolase family 31 TIM barrel" evidence="3">
    <location>
        <begin position="192"/>
        <end position="496"/>
    </location>
</feature>
<dbReference type="Proteomes" id="UP000094067">
    <property type="component" value="Unassembled WGS sequence"/>
</dbReference>
<dbReference type="RefSeq" id="WP_069151537.1">
    <property type="nucleotide sequence ID" value="NZ_MCGH01000002.1"/>
</dbReference>
<evidence type="ECO:0000256" key="1">
    <source>
        <dbReference type="ARBA" id="ARBA00007806"/>
    </source>
</evidence>
<dbReference type="CDD" id="cd06595">
    <property type="entry name" value="GH31_u1"/>
    <property type="match status" value="1"/>
</dbReference>
<dbReference type="Pfam" id="PF21365">
    <property type="entry name" value="Glyco_hydro_31_3rd"/>
    <property type="match status" value="1"/>
</dbReference>
<keyword evidence="2 6" id="KW-0378">Hydrolase</keyword>
<feature type="domain" description="Glycosyl hydrolase family 31 C-terminal" evidence="5">
    <location>
        <begin position="505"/>
        <end position="595"/>
    </location>
</feature>
<evidence type="ECO:0000259" key="4">
    <source>
        <dbReference type="Pfam" id="PF17137"/>
    </source>
</evidence>
<dbReference type="Gene3D" id="2.60.40.1180">
    <property type="entry name" value="Golgi alpha-mannosidase II"/>
    <property type="match status" value="2"/>
</dbReference>
<evidence type="ECO:0000259" key="3">
    <source>
        <dbReference type="Pfam" id="PF01055"/>
    </source>
</evidence>
<comment type="caution">
    <text evidence="6">The sequence shown here is derived from an EMBL/GenBank/DDBJ whole genome shotgun (WGS) entry which is preliminary data.</text>
</comment>
<dbReference type="SUPFAM" id="SSF51445">
    <property type="entry name" value="(Trans)glycosidases"/>
    <property type="match status" value="1"/>
</dbReference>
<reference evidence="6 7" key="1">
    <citation type="submission" date="2016-07" db="EMBL/GenBank/DDBJ databases">
        <title>Characterization of isolates of Eisenbergiella tayi derived from blood cultures, using whole genome sequencing.</title>
        <authorList>
            <person name="Burdz T."/>
            <person name="Wiebe D."/>
            <person name="Huynh C."/>
            <person name="Bernard K."/>
        </authorList>
    </citation>
    <scope>NUCLEOTIDE SEQUENCE [LARGE SCALE GENOMIC DNA]</scope>
    <source>
        <strain evidence="6 7">NML 110608</strain>
    </source>
</reference>
<dbReference type="PANTHER" id="PTHR43863">
    <property type="entry name" value="HYDROLASE, PUTATIVE (AFU_ORTHOLOGUE AFUA_1G03140)-RELATED"/>
    <property type="match status" value="1"/>
</dbReference>
<dbReference type="InterPro" id="IPR017853">
    <property type="entry name" value="GH"/>
</dbReference>
<dbReference type="PANTHER" id="PTHR43863:SF2">
    <property type="entry name" value="MALTASE-GLUCOAMYLASE"/>
    <property type="match status" value="1"/>
</dbReference>
<organism evidence="6 7">
    <name type="scientific">Eisenbergiella tayi</name>
    <dbReference type="NCBI Taxonomy" id="1432052"/>
    <lineage>
        <taxon>Bacteria</taxon>
        <taxon>Bacillati</taxon>
        <taxon>Bacillota</taxon>
        <taxon>Clostridia</taxon>
        <taxon>Lachnospirales</taxon>
        <taxon>Lachnospiraceae</taxon>
        <taxon>Eisenbergiella</taxon>
    </lineage>
</organism>
<dbReference type="PATRIC" id="fig|1432052.4.peg.1200"/>
<protein>
    <submittedName>
        <fullName evidence="6">Alpha-xylosidase</fullName>
        <ecNumber evidence="6">3.2.1.177</ecNumber>
    </submittedName>
</protein>
<dbReference type="Gene3D" id="2.60.40.1760">
    <property type="entry name" value="glycosyl hydrolase (family 31)"/>
    <property type="match status" value="1"/>
</dbReference>
<dbReference type="Pfam" id="PF01055">
    <property type="entry name" value="Glyco_hydro_31_2nd"/>
    <property type="match status" value="1"/>
</dbReference>
<evidence type="ECO:0000256" key="2">
    <source>
        <dbReference type="RuleBase" id="RU361185"/>
    </source>
</evidence>
<evidence type="ECO:0000259" key="5">
    <source>
        <dbReference type="Pfam" id="PF21365"/>
    </source>
</evidence>
<dbReference type="GO" id="GO:0061634">
    <property type="term" value="F:alpha-D-xyloside xylohydrolase"/>
    <property type="evidence" value="ECO:0007669"/>
    <property type="project" value="UniProtKB-EC"/>
</dbReference>
<dbReference type="InterPro" id="IPR051816">
    <property type="entry name" value="Glycosyl_Hydrolase_31"/>
</dbReference>
<feature type="domain" description="DUF5110" evidence="4">
    <location>
        <begin position="614"/>
        <end position="681"/>
    </location>
</feature>
<keyword evidence="2 6" id="KW-0326">Glycosidase</keyword>
<evidence type="ECO:0000313" key="7">
    <source>
        <dbReference type="Proteomes" id="UP000094067"/>
    </source>
</evidence>
<dbReference type="SUPFAM" id="SSF51011">
    <property type="entry name" value="Glycosyl hydrolase domain"/>
    <property type="match status" value="1"/>
</dbReference>
<dbReference type="EMBL" id="MCGH01000002">
    <property type="protein sequence ID" value="ODM05182.1"/>
    <property type="molecule type" value="Genomic_DNA"/>
</dbReference>
<sequence length="795" mass="91637">MEQLVKLPVRPAADSRNIIQGENYRITMLTEGLVRLEYSEDGIFEDRATQTVINRDFPAVDYQVKETPEELEILTWRFRLTYDKKEFNPRGLRIHVTGNTGSGNDVWHYGDPVHDLKGTARTLDTIDGACELGSGLVSRDGFTVLDDSASLILTEEGWVSPRKKGIKDIYFWGYGLDFLECLKDFYYLCGKTPMLPRYALGNWWSRYYEYTEESYLELMHRFDEEGIPFTVAVIDMDWHLVNIDPKYGTGWTGYTWNKEFFPDPKRFMDHLHERGMRVTLNVHPADGIRAHEEMYEAMARELGKDISREEPVSFEITNPAFLSAYFKYAHHPNEEKGVDFWWLDWQQGGITKMEGLDPLWMLNHFHFLDSARNGKRPMTFSRYAGPGSHRYPIGFSGDTVVTWESLRFQPYFTSTASNIGYGWWSHDIGGHMNGFKDDEMAGRWFQLGVFSPINRLHSTKNEFNGKEPWRYKQEIRSMMGEFLRLRHKLLPYLYTMNYRAHAQDIPLILPMYYKNARSQEAYQVPNEFYFGSQLIAAPITSPRLPSLNMAKEKVWLPEGVYVDFFRGVIYEGGRMMDMYRDIDTLPVFAKAGSIIPMTEEIDANSAAGNPASFILKAYAGADGSFTMYEDDNETCDYEKGICVTTRFDLQWENEQSFTIYPARGELSLIPVQRAYTIELYGCTESEVDCCLAGAAMEVQTSYDSSRNCLRIELPAVSVTEEISVSFRKKLTLAENNVEKLIYDFLDQAEIAFDIKTRIYKLVCSGRAPYIIIGELQCMGLSEDLVKCITEILTAK</sequence>
<dbReference type="InterPro" id="IPR048395">
    <property type="entry name" value="Glyco_hydro_31_C"/>
</dbReference>
<dbReference type="AlphaFoldDB" id="A0A1E3A8S7"/>
<dbReference type="InterPro" id="IPR013780">
    <property type="entry name" value="Glyco_hydro_b"/>
</dbReference>
<dbReference type="EC" id="3.2.1.177" evidence="6"/>
<dbReference type="Pfam" id="PF17137">
    <property type="entry name" value="DUF5110"/>
    <property type="match status" value="1"/>
</dbReference>
<evidence type="ECO:0000313" key="6">
    <source>
        <dbReference type="EMBL" id="ODM05182.1"/>
    </source>
</evidence>
<dbReference type="InterPro" id="IPR000322">
    <property type="entry name" value="Glyco_hydro_31_TIM"/>
</dbReference>
<dbReference type="GO" id="GO:0005975">
    <property type="term" value="P:carbohydrate metabolic process"/>
    <property type="evidence" value="ECO:0007669"/>
    <property type="project" value="InterPro"/>
</dbReference>
<proteinExistence type="inferred from homology"/>
<dbReference type="InterPro" id="IPR033403">
    <property type="entry name" value="DUF5110"/>
</dbReference>